<dbReference type="STRING" id="671143.DAMO_0931"/>
<dbReference type="eggNOG" id="COG0500">
    <property type="taxonomic scope" value="Bacteria"/>
</dbReference>
<reference evidence="1 2" key="1">
    <citation type="journal article" date="2010" name="Nature">
        <title>Nitrite-driven anaerobic methane oxidation by oxygenic bacteria.</title>
        <authorList>
            <person name="Ettwig K.F."/>
            <person name="Butler M.K."/>
            <person name="Le Paslier D."/>
            <person name="Pelletier E."/>
            <person name="Mangenot S."/>
            <person name="Kuypers M.M.M."/>
            <person name="Schreiber F."/>
            <person name="Dutilh B.E."/>
            <person name="Zedelius J."/>
            <person name="de Beer D."/>
            <person name="Gloerich J."/>
            <person name="Wessels H.J.C.T."/>
            <person name="van Allen T."/>
            <person name="Luesken F."/>
            <person name="Wu M."/>
            <person name="van de Pas-Schoonen K.T."/>
            <person name="Op den Camp H.J.M."/>
            <person name="Janssen-Megens E.M."/>
            <person name="Francoijs K-J."/>
            <person name="Stunnenberg H."/>
            <person name="Weissenbach J."/>
            <person name="Jetten M.S.M."/>
            <person name="Strous M."/>
        </authorList>
    </citation>
    <scope>NUCLEOTIDE SEQUENCE [LARGE SCALE GENOMIC DNA]</scope>
</reference>
<keyword evidence="1" id="KW-0808">Transferase</keyword>
<proteinExistence type="predicted"/>
<accession>D5MMA6</accession>
<dbReference type="PANTHER" id="PTHR43861">
    <property type="entry name" value="TRANS-ACONITATE 2-METHYLTRANSFERASE-RELATED"/>
    <property type="match status" value="1"/>
</dbReference>
<dbReference type="EMBL" id="FP565575">
    <property type="protein sequence ID" value="CBE67992.1"/>
    <property type="molecule type" value="Genomic_DNA"/>
</dbReference>
<evidence type="ECO:0000313" key="1">
    <source>
        <dbReference type="EMBL" id="CBE67992.1"/>
    </source>
</evidence>
<evidence type="ECO:0000313" key="2">
    <source>
        <dbReference type="Proteomes" id="UP000006898"/>
    </source>
</evidence>
<dbReference type="AlphaFoldDB" id="D5MMA6"/>
<dbReference type="Pfam" id="PF13489">
    <property type="entry name" value="Methyltransf_23"/>
    <property type="match status" value="1"/>
</dbReference>
<dbReference type="InterPro" id="IPR029063">
    <property type="entry name" value="SAM-dependent_MTases_sf"/>
</dbReference>
<dbReference type="Proteomes" id="UP000006898">
    <property type="component" value="Chromosome"/>
</dbReference>
<dbReference type="PANTHER" id="PTHR43861:SF1">
    <property type="entry name" value="TRANS-ACONITATE 2-METHYLTRANSFERASE"/>
    <property type="match status" value="1"/>
</dbReference>
<organism evidence="1 2">
    <name type="scientific">Methylomirabilis oxygeniifera</name>
    <dbReference type="NCBI Taxonomy" id="671143"/>
    <lineage>
        <taxon>Bacteria</taxon>
        <taxon>Candidatus Methylomirabilota</taxon>
        <taxon>Candidatus Methylomirabilia</taxon>
        <taxon>Candidatus Methylomirabilales</taxon>
        <taxon>Candidatus Methylomirabilaceae</taxon>
        <taxon>Candidatus Methylomirabilis</taxon>
    </lineage>
</organism>
<dbReference type="CDD" id="cd02440">
    <property type="entry name" value="AdoMet_MTases"/>
    <property type="match status" value="1"/>
</dbReference>
<dbReference type="KEGG" id="mox:DAMO_0931"/>
<keyword evidence="1" id="KW-0489">Methyltransferase</keyword>
<dbReference type="HOGENOM" id="CLU_1141445_0_0_0"/>
<dbReference type="Gene3D" id="3.40.50.150">
    <property type="entry name" value="Vaccinia Virus protein VP39"/>
    <property type="match status" value="1"/>
</dbReference>
<name>D5MMA6_METO1</name>
<gene>
    <name evidence="1" type="ORF">DAMO_0931</name>
</gene>
<sequence length="245" mass="28075">MNTTTLSNSWPKSLPVLSEEQERIRKDFMNHWLEVLPNRYGLIEKFNHQYPLRTLAAGVRTLEIGAGLGAHLRFENLEIQREYVALELQPELAKIIDASYPAVRVAVADCQEQIDFSDGHFDRILAIHVLEHLPNLPKALNQMQRLLSPTGFFSVVIPCEGGLAYRMARNISARRIFEKRYKQSYDWFVACEHINLPDEILSELRSRFSIIHQAYWPLGIPIVNFNLAIGLTLTHLTPPKATSCK</sequence>
<dbReference type="GO" id="GO:0032259">
    <property type="term" value="P:methylation"/>
    <property type="evidence" value="ECO:0007669"/>
    <property type="project" value="UniProtKB-KW"/>
</dbReference>
<protein>
    <submittedName>
        <fullName evidence="1">Methyltransferase 24</fullName>
    </submittedName>
</protein>
<dbReference type="SUPFAM" id="SSF53335">
    <property type="entry name" value="S-adenosyl-L-methionine-dependent methyltransferases"/>
    <property type="match status" value="1"/>
</dbReference>
<dbReference type="GO" id="GO:0008168">
    <property type="term" value="F:methyltransferase activity"/>
    <property type="evidence" value="ECO:0007669"/>
    <property type="project" value="UniProtKB-KW"/>
</dbReference>